<keyword evidence="4 5" id="KW-0238">DNA-binding</keyword>
<reference evidence="7" key="1">
    <citation type="submission" date="2022-03" db="EMBL/GenBank/DDBJ databases">
        <authorList>
            <person name="Sayadi A."/>
        </authorList>
    </citation>
    <scope>NUCLEOTIDE SEQUENCE</scope>
</reference>
<proteinExistence type="predicted"/>
<feature type="domain" description="THAP-type" evidence="6">
    <location>
        <begin position="1"/>
        <end position="69"/>
    </location>
</feature>
<evidence type="ECO:0000259" key="6">
    <source>
        <dbReference type="PROSITE" id="PS50950"/>
    </source>
</evidence>
<dbReference type="GO" id="GO:0003677">
    <property type="term" value="F:DNA binding"/>
    <property type="evidence" value="ECO:0007669"/>
    <property type="project" value="UniProtKB-UniRule"/>
</dbReference>
<evidence type="ECO:0000313" key="7">
    <source>
        <dbReference type="EMBL" id="CAH1982427.1"/>
    </source>
</evidence>
<comment type="caution">
    <text evidence="7">The sequence shown here is derived from an EMBL/GenBank/DDBJ whole genome shotgun (WGS) entry which is preliminary data.</text>
</comment>
<dbReference type="OrthoDB" id="7312725at2759"/>
<dbReference type="PANTHER" id="PTHR47696">
    <property type="entry name" value="THAP DOMAIN-CONTAINING PROTEIN 2"/>
    <property type="match status" value="1"/>
</dbReference>
<evidence type="ECO:0000256" key="5">
    <source>
        <dbReference type="PROSITE-ProRule" id="PRU00309"/>
    </source>
</evidence>
<keyword evidence="3" id="KW-0862">Zinc</keyword>
<dbReference type="PROSITE" id="PS50950">
    <property type="entry name" value="ZF_THAP"/>
    <property type="match status" value="1"/>
</dbReference>
<keyword evidence="2 5" id="KW-0863">Zinc-finger</keyword>
<evidence type="ECO:0000256" key="4">
    <source>
        <dbReference type="ARBA" id="ARBA00023125"/>
    </source>
</evidence>
<evidence type="ECO:0000256" key="3">
    <source>
        <dbReference type="ARBA" id="ARBA00022833"/>
    </source>
</evidence>
<dbReference type="Gene3D" id="6.20.210.20">
    <property type="entry name" value="THAP domain"/>
    <property type="match status" value="1"/>
</dbReference>
<evidence type="ECO:0000256" key="1">
    <source>
        <dbReference type="ARBA" id="ARBA00022723"/>
    </source>
</evidence>
<dbReference type="Pfam" id="PF05485">
    <property type="entry name" value="THAP"/>
    <property type="match status" value="1"/>
</dbReference>
<gene>
    <name evidence="7" type="ORF">ACAOBT_LOCUS15005</name>
</gene>
<keyword evidence="1" id="KW-0479">Metal-binding</keyword>
<dbReference type="EMBL" id="CAKOFQ010006921">
    <property type="protein sequence ID" value="CAH1982427.1"/>
    <property type="molecule type" value="Genomic_DNA"/>
</dbReference>
<dbReference type="InterPro" id="IPR026521">
    <property type="entry name" value="THAP2"/>
</dbReference>
<dbReference type="SUPFAM" id="SSF57716">
    <property type="entry name" value="Glucocorticoid receptor-like (DNA-binding domain)"/>
    <property type="match status" value="1"/>
</dbReference>
<organism evidence="7 8">
    <name type="scientific">Acanthoscelides obtectus</name>
    <name type="common">Bean weevil</name>
    <name type="synonym">Bruchus obtectus</name>
    <dbReference type="NCBI Taxonomy" id="200917"/>
    <lineage>
        <taxon>Eukaryota</taxon>
        <taxon>Metazoa</taxon>
        <taxon>Ecdysozoa</taxon>
        <taxon>Arthropoda</taxon>
        <taxon>Hexapoda</taxon>
        <taxon>Insecta</taxon>
        <taxon>Pterygota</taxon>
        <taxon>Neoptera</taxon>
        <taxon>Endopterygota</taxon>
        <taxon>Coleoptera</taxon>
        <taxon>Polyphaga</taxon>
        <taxon>Cucujiformia</taxon>
        <taxon>Chrysomeloidea</taxon>
        <taxon>Chrysomelidae</taxon>
        <taxon>Bruchinae</taxon>
        <taxon>Bruchini</taxon>
        <taxon>Acanthoscelides</taxon>
    </lineage>
</organism>
<sequence>MVQSCSAVNCCNRRIKHVKMKFHRIPTDPNRRKLWLHALRRENFTPTTKTVICEKHFTPEDYEPISKRT</sequence>
<keyword evidence="8" id="KW-1185">Reference proteome</keyword>
<accession>A0A9P0KVM3</accession>
<dbReference type="AlphaFoldDB" id="A0A9P0KVM3"/>
<name>A0A9P0KVM3_ACAOB</name>
<dbReference type="SMART" id="SM00980">
    <property type="entry name" value="THAP"/>
    <property type="match status" value="1"/>
</dbReference>
<evidence type="ECO:0000256" key="2">
    <source>
        <dbReference type="ARBA" id="ARBA00022771"/>
    </source>
</evidence>
<dbReference type="InterPro" id="IPR038441">
    <property type="entry name" value="THAP_Znf_sf"/>
</dbReference>
<protein>
    <recommendedName>
        <fullName evidence="6">THAP-type domain-containing protein</fullName>
    </recommendedName>
</protein>
<dbReference type="InterPro" id="IPR006612">
    <property type="entry name" value="THAP_Znf"/>
</dbReference>
<dbReference type="Proteomes" id="UP001152888">
    <property type="component" value="Unassembled WGS sequence"/>
</dbReference>
<dbReference type="GO" id="GO:0008270">
    <property type="term" value="F:zinc ion binding"/>
    <property type="evidence" value="ECO:0007669"/>
    <property type="project" value="UniProtKB-KW"/>
</dbReference>
<evidence type="ECO:0000313" key="8">
    <source>
        <dbReference type="Proteomes" id="UP001152888"/>
    </source>
</evidence>
<dbReference type="PANTHER" id="PTHR47696:SF1">
    <property type="entry name" value="THAP DOMAIN-CONTAINING PROTEIN 2"/>
    <property type="match status" value="1"/>
</dbReference>